<name>A0A1N6D0W9_9BACT</name>
<keyword evidence="1" id="KW-0812">Transmembrane</keyword>
<evidence type="ECO:0000313" key="2">
    <source>
        <dbReference type="EMBL" id="SIN64387.1"/>
    </source>
</evidence>
<feature type="transmembrane region" description="Helical" evidence="1">
    <location>
        <begin position="7"/>
        <end position="29"/>
    </location>
</feature>
<feature type="transmembrane region" description="Helical" evidence="1">
    <location>
        <begin position="35"/>
        <end position="53"/>
    </location>
</feature>
<dbReference type="RefSeq" id="WP_074237119.1">
    <property type="nucleotide sequence ID" value="NZ_FSRA01000001.1"/>
</dbReference>
<gene>
    <name evidence="2" type="ORF">SAMN04488055_0054</name>
</gene>
<proteinExistence type="predicted"/>
<dbReference type="EMBL" id="FSRA01000001">
    <property type="protein sequence ID" value="SIN64387.1"/>
    <property type="molecule type" value="Genomic_DNA"/>
</dbReference>
<evidence type="ECO:0000256" key="1">
    <source>
        <dbReference type="SAM" id="Phobius"/>
    </source>
</evidence>
<accession>A0A1N6D0W9</accession>
<keyword evidence="1" id="KW-0472">Membrane</keyword>
<protein>
    <submittedName>
        <fullName evidence="2">Uncharacterized protein</fullName>
    </submittedName>
</protein>
<keyword evidence="1" id="KW-1133">Transmembrane helix</keyword>
<organism evidence="2 3">
    <name type="scientific">Chitinophaga niabensis</name>
    <dbReference type="NCBI Taxonomy" id="536979"/>
    <lineage>
        <taxon>Bacteria</taxon>
        <taxon>Pseudomonadati</taxon>
        <taxon>Bacteroidota</taxon>
        <taxon>Chitinophagia</taxon>
        <taxon>Chitinophagales</taxon>
        <taxon>Chitinophagaceae</taxon>
        <taxon>Chitinophaga</taxon>
    </lineage>
</organism>
<evidence type="ECO:0000313" key="3">
    <source>
        <dbReference type="Proteomes" id="UP000185003"/>
    </source>
</evidence>
<reference evidence="2 3" key="1">
    <citation type="submission" date="2016-11" db="EMBL/GenBank/DDBJ databases">
        <authorList>
            <person name="Jaros S."/>
            <person name="Januszkiewicz K."/>
            <person name="Wedrychowicz H."/>
        </authorList>
    </citation>
    <scope>NUCLEOTIDE SEQUENCE [LARGE SCALE GENOMIC DNA]</scope>
    <source>
        <strain evidence="2 3">DSM 24787</strain>
    </source>
</reference>
<dbReference type="AlphaFoldDB" id="A0A1N6D0W9"/>
<sequence length="59" mass="6867">MNRFLDLRFVIGLFFLLTGTILLLHKVFHPEQPDVNLWCGGLFVLFGLLMTMLSKNEKE</sequence>
<dbReference type="Proteomes" id="UP000185003">
    <property type="component" value="Unassembled WGS sequence"/>
</dbReference>
<keyword evidence="3" id="KW-1185">Reference proteome</keyword>
<dbReference type="STRING" id="536979.SAMN04488055_0054"/>